<keyword evidence="2 6" id="KW-0805">Transcription regulation</keyword>
<feature type="domain" description="RNA polymerase sigma-70 region 2" evidence="7">
    <location>
        <begin position="40"/>
        <end position="108"/>
    </location>
</feature>
<dbReference type="InterPro" id="IPR014284">
    <property type="entry name" value="RNA_pol_sigma-70_dom"/>
</dbReference>
<dbReference type="PANTHER" id="PTHR43133">
    <property type="entry name" value="RNA POLYMERASE ECF-TYPE SIGMA FACTO"/>
    <property type="match status" value="1"/>
</dbReference>
<dbReference type="SUPFAM" id="SSF88946">
    <property type="entry name" value="Sigma2 domain of RNA polymerase sigma factors"/>
    <property type="match status" value="1"/>
</dbReference>
<feature type="domain" description="RNA polymerase sigma-70 region 4" evidence="8">
    <location>
        <begin position="139"/>
        <end position="187"/>
    </location>
</feature>
<dbReference type="Pfam" id="PF04545">
    <property type="entry name" value="Sigma70_r4"/>
    <property type="match status" value="1"/>
</dbReference>
<dbReference type="InterPro" id="IPR000838">
    <property type="entry name" value="RNA_pol_sigma70_ECF_CS"/>
</dbReference>
<proteinExistence type="inferred from homology"/>
<name>A0AB33JU65_9ACTN</name>
<dbReference type="PANTHER" id="PTHR43133:SF52">
    <property type="entry name" value="ECF RNA POLYMERASE SIGMA FACTOR SIGL"/>
    <property type="match status" value="1"/>
</dbReference>
<keyword evidence="4 6" id="KW-0238">DNA-binding</keyword>
<evidence type="ECO:0000256" key="1">
    <source>
        <dbReference type="ARBA" id="ARBA00010641"/>
    </source>
</evidence>
<evidence type="ECO:0000256" key="6">
    <source>
        <dbReference type="RuleBase" id="RU000716"/>
    </source>
</evidence>
<sequence>MASVTPLLLDEERRMRHDSAVTTGARNEAVQGEELIRALHDQHAAALLTFVMRLVGGDLHRAEDVVQETLVRAWRNIHRLEPAAASLRPWLVTVARRIVIDGHRSRRSRPPEVGDAMLEVMPAEDELEKALRLMTISDALDALTEPHRQVIVETYLKGRTVNEAAAVLGVPAGTVRSRVFYALRSLKIALEERGVTS</sequence>
<dbReference type="Gene3D" id="1.10.1740.10">
    <property type="match status" value="1"/>
</dbReference>
<dbReference type="NCBIfam" id="NF007227">
    <property type="entry name" value="PRK09645.1"/>
    <property type="match status" value="1"/>
</dbReference>
<dbReference type="SUPFAM" id="SSF88659">
    <property type="entry name" value="Sigma3 and sigma4 domains of RNA polymerase sigma factors"/>
    <property type="match status" value="1"/>
</dbReference>
<organism evidence="9">
    <name type="scientific">Kitasatospora sp. CMC57</name>
    <dbReference type="NCBI Taxonomy" id="3231513"/>
    <lineage>
        <taxon>Bacteria</taxon>
        <taxon>Bacillati</taxon>
        <taxon>Actinomycetota</taxon>
        <taxon>Actinomycetes</taxon>
        <taxon>Kitasatosporales</taxon>
        <taxon>Streptomycetaceae</taxon>
        <taxon>Kitasatospora</taxon>
    </lineage>
</organism>
<dbReference type="CDD" id="cd06171">
    <property type="entry name" value="Sigma70_r4"/>
    <property type="match status" value="1"/>
</dbReference>
<comment type="similarity">
    <text evidence="1 6">Belongs to the sigma-70 factor family. ECF subfamily.</text>
</comment>
<evidence type="ECO:0000259" key="8">
    <source>
        <dbReference type="Pfam" id="PF04545"/>
    </source>
</evidence>
<dbReference type="EMBL" id="AP035881">
    <property type="protein sequence ID" value="BFP44996.1"/>
    <property type="molecule type" value="Genomic_DNA"/>
</dbReference>
<evidence type="ECO:0000259" key="7">
    <source>
        <dbReference type="Pfam" id="PF04542"/>
    </source>
</evidence>
<gene>
    <name evidence="9" type="ORF">KCMC57_13640</name>
</gene>
<protein>
    <recommendedName>
        <fullName evidence="6">RNA polymerase sigma factor</fullName>
    </recommendedName>
</protein>
<dbReference type="InterPro" id="IPR013324">
    <property type="entry name" value="RNA_pol_sigma_r3/r4-like"/>
</dbReference>
<evidence type="ECO:0000256" key="3">
    <source>
        <dbReference type="ARBA" id="ARBA00023082"/>
    </source>
</evidence>
<evidence type="ECO:0000256" key="4">
    <source>
        <dbReference type="ARBA" id="ARBA00023125"/>
    </source>
</evidence>
<dbReference type="InterPro" id="IPR036388">
    <property type="entry name" value="WH-like_DNA-bd_sf"/>
</dbReference>
<reference evidence="9" key="1">
    <citation type="submission" date="2024-07" db="EMBL/GenBank/DDBJ databases">
        <title>Complete genome sequences of cellulolytic bacteria, Kitasatospora sp. CMC57 and Streptomyces sp. CMC78, isolated from Japanese agricultural soil.</title>
        <authorList>
            <person name="Hashimoto T."/>
            <person name="Ito M."/>
            <person name="Iwamoto M."/>
            <person name="Fukahori D."/>
            <person name="Shoda T."/>
            <person name="Sakoda M."/>
            <person name="Morohoshi T."/>
            <person name="Mitsuboshi M."/>
            <person name="Nishizawa T."/>
        </authorList>
    </citation>
    <scope>NUCLEOTIDE SEQUENCE</scope>
    <source>
        <strain evidence="9">CMC57</strain>
    </source>
</reference>
<evidence type="ECO:0000256" key="2">
    <source>
        <dbReference type="ARBA" id="ARBA00023015"/>
    </source>
</evidence>
<dbReference type="InterPro" id="IPR007630">
    <property type="entry name" value="RNA_pol_sigma70_r4"/>
</dbReference>
<keyword evidence="5 6" id="KW-0804">Transcription</keyword>
<dbReference type="GO" id="GO:0006352">
    <property type="term" value="P:DNA-templated transcription initiation"/>
    <property type="evidence" value="ECO:0007669"/>
    <property type="project" value="InterPro"/>
</dbReference>
<dbReference type="Pfam" id="PF04542">
    <property type="entry name" value="Sigma70_r2"/>
    <property type="match status" value="1"/>
</dbReference>
<dbReference type="NCBIfam" id="TIGR02937">
    <property type="entry name" value="sigma70-ECF"/>
    <property type="match status" value="1"/>
</dbReference>
<dbReference type="InterPro" id="IPR039425">
    <property type="entry name" value="RNA_pol_sigma-70-like"/>
</dbReference>
<dbReference type="GO" id="GO:0003677">
    <property type="term" value="F:DNA binding"/>
    <property type="evidence" value="ECO:0007669"/>
    <property type="project" value="UniProtKB-KW"/>
</dbReference>
<evidence type="ECO:0000313" key="9">
    <source>
        <dbReference type="EMBL" id="BFP44996.1"/>
    </source>
</evidence>
<dbReference type="Gene3D" id="1.10.10.10">
    <property type="entry name" value="Winged helix-like DNA-binding domain superfamily/Winged helix DNA-binding domain"/>
    <property type="match status" value="1"/>
</dbReference>
<dbReference type="AlphaFoldDB" id="A0AB33JU65"/>
<dbReference type="PROSITE" id="PS01063">
    <property type="entry name" value="SIGMA70_ECF"/>
    <property type="match status" value="1"/>
</dbReference>
<dbReference type="InterPro" id="IPR007627">
    <property type="entry name" value="RNA_pol_sigma70_r2"/>
</dbReference>
<evidence type="ECO:0000256" key="5">
    <source>
        <dbReference type="ARBA" id="ARBA00023163"/>
    </source>
</evidence>
<dbReference type="InterPro" id="IPR013325">
    <property type="entry name" value="RNA_pol_sigma_r2"/>
</dbReference>
<dbReference type="GO" id="GO:0016987">
    <property type="term" value="F:sigma factor activity"/>
    <property type="evidence" value="ECO:0007669"/>
    <property type="project" value="UniProtKB-KW"/>
</dbReference>
<keyword evidence="3 6" id="KW-0731">Sigma factor</keyword>
<accession>A0AB33JU65</accession>